<reference evidence="3" key="1">
    <citation type="submission" date="2019-12" db="EMBL/GenBank/DDBJ databases">
        <title>Epidemiological and comparative genomic analysis of Bacillus anthracis isolated from northern Vietnam.</title>
        <authorList>
            <person name="Hoang T.T.H."/>
            <person name="Dang D.A."/>
            <person name="Pham M.H."/>
            <person name="Luong M.H."/>
            <person name="Tran N.D."/>
            <person name="Nguyen T.H."/>
            <person name="Nguyen T.T."/>
            <person name="Inoue S."/>
            <person name="Morikawa S."/>
            <person name="Okutani A."/>
        </authorList>
    </citation>
    <scope>NUCLEOTIDE SEQUENCE</scope>
    <source>
        <strain evidence="3">QuyetLC</strain>
    </source>
</reference>
<dbReference type="FunFam" id="3.40.50.720:FF:000173">
    <property type="entry name" value="3-oxoacyl-[acyl-carrier protein] reductase"/>
    <property type="match status" value="1"/>
</dbReference>
<sequence length="246" mass="26951">MFESLKNQIVLVTGGSRGIGQAVVKELCNHGMIVAMTYLYSSKINQELQDFEEKNQLFRYKMDISKLDDIKVVVNKIEKELGEIKFLVNNAGIVKDKYSMIMDDFSWNSVIDTNLSGPFRVTKVVLPGMYSSGQPSSIVNISSVSGLIGTEGQSNYCASKHGLIGMTKAIAKEVARKNIRVNSIAPGYIQTDMLNASIDKKNLERQIPLGRIGEPEEIAKIVLFLLSDSSSYITGTTIVADGGLTS</sequence>
<dbReference type="InterPro" id="IPR036291">
    <property type="entry name" value="NAD(P)-bd_dom_sf"/>
</dbReference>
<dbReference type="GO" id="GO:0016491">
    <property type="term" value="F:oxidoreductase activity"/>
    <property type="evidence" value="ECO:0007669"/>
    <property type="project" value="UniProtKB-KW"/>
</dbReference>
<dbReference type="PANTHER" id="PTHR42879:SF2">
    <property type="entry name" value="3-OXOACYL-[ACYL-CARRIER-PROTEIN] REDUCTASE FABG"/>
    <property type="match status" value="1"/>
</dbReference>
<dbReference type="InterPro" id="IPR002347">
    <property type="entry name" value="SDR_fam"/>
</dbReference>
<comment type="similarity">
    <text evidence="1">Belongs to the short-chain dehydrogenases/reductases (SDR) family.</text>
</comment>
<dbReference type="NCBIfam" id="NF009466">
    <property type="entry name" value="PRK12826.1-2"/>
    <property type="match status" value="1"/>
</dbReference>
<dbReference type="InterPro" id="IPR050259">
    <property type="entry name" value="SDR"/>
</dbReference>
<dbReference type="GO" id="GO:0032787">
    <property type="term" value="P:monocarboxylic acid metabolic process"/>
    <property type="evidence" value="ECO:0007669"/>
    <property type="project" value="UniProtKB-ARBA"/>
</dbReference>
<accession>A0A640MKF7</accession>
<dbReference type="InterPro" id="IPR020904">
    <property type="entry name" value="Sc_DH/Rdtase_CS"/>
</dbReference>
<protein>
    <submittedName>
        <fullName evidence="3">Beta-ketoacyl-ACP reductase</fullName>
    </submittedName>
</protein>
<organism evidence="3">
    <name type="scientific">Bacillus anthracis</name>
    <name type="common">anthrax bacterium</name>
    <dbReference type="NCBI Taxonomy" id="1392"/>
    <lineage>
        <taxon>Bacteria</taxon>
        <taxon>Bacillati</taxon>
        <taxon>Bacillota</taxon>
        <taxon>Bacilli</taxon>
        <taxon>Bacillales</taxon>
        <taxon>Bacillaceae</taxon>
        <taxon>Bacillus</taxon>
        <taxon>Bacillus cereus group</taxon>
    </lineage>
</organism>
<reference evidence="3" key="2">
    <citation type="submission" date="2019-12" db="EMBL/GenBank/DDBJ databases">
        <authorList>
            <person name="Hoang T.H.H."/>
            <person name="Okutani A."/>
        </authorList>
    </citation>
    <scope>NUCLEOTIDE SEQUENCE</scope>
    <source>
        <strain evidence="3">QuyetLC</strain>
    </source>
</reference>
<evidence type="ECO:0000256" key="1">
    <source>
        <dbReference type="ARBA" id="ARBA00006484"/>
    </source>
</evidence>
<evidence type="ECO:0000256" key="2">
    <source>
        <dbReference type="ARBA" id="ARBA00023002"/>
    </source>
</evidence>
<keyword evidence="2" id="KW-0560">Oxidoreductase</keyword>
<dbReference type="EMBL" id="BLEY01000072">
    <property type="protein sequence ID" value="GEU14534.1"/>
    <property type="molecule type" value="Genomic_DNA"/>
</dbReference>
<name>A0A640MKF7_BACAN</name>
<dbReference type="Pfam" id="PF13561">
    <property type="entry name" value="adh_short_C2"/>
    <property type="match status" value="1"/>
</dbReference>
<dbReference type="PANTHER" id="PTHR42879">
    <property type="entry name" value="3-OXOACYL-(ACYL-CARRIER-PROTEIN) REDUCTASE"/>
    <property type="match status" value="1"/>
</dbReference>
<evidence type="ECO:0000313" key="3">
    <source>
        <dbReference type="EMBL" id="GEU14534.1"/>
    </source>
</evidence>
<dbReference type="Gene3D" id="3.40.50.720">
    <property type="entry name" value="NAD(P)-binding Rossmann-like Domain"/>
    <property type="match status" value="1"/>
</dbReference>
<dbReference type="PRINTS" id="PR00080">
    <property type="entry name" value="SDRFAMILY"/>
</dbReference>
<dbReference type="PRINTS" id="PR00081">
    <property type="entry name" value="GDHRDH"/>
</dbReference>
<dbReference type="PROSITE" id="PS00061">
    <property type="entry name" value="ADH_SHORT"/>
    <property type="match status" value="1"/>
</dbReference>
<gene>
    <name evidence="3" type="ORF">QuyetLC_46920</name>
</gene>
<comment type="caution">
    <text evidence="3">The sequence shown here is derived from an EMBL/GenBank/DDBJ whole genome shotgun (WGS) entry which is preliminary data.</text>
</comment>
<dbReference type="SUPFAM" id="SSF51735">
    <property type="entry name" value="NAD(P)-binding Rossmann-fold domains"/>
    <property type="match status" value="1"/>
</dbReference>
<proteinExistence type="inferred from homology"/>
<dbReference type="AlphaFoldDB" id="A0A640MKF7"/>